<dbReference type="OMA" id="VEYNICA"/>
<evidence type="ECO:0000259" key="1">
    <source>
        <dbReference type="PROSITE" id="PS50181"/>
    </source>
</evidence>
<dbReference type="SUPFAM" id="SSF81383">
    <property type="entry name" value="F-box domain"/>
    <property type="match status" value="1"/>
</dbReference>
<gene>
    <name evidence="2" type="ORF">HMPREF1544_01707</name>
</gene>
<dbReference type="Gene3D" id="3.80.10.10">
    <property type="entry name" value="Ribonuclease Inhibitor"/>
    <property type="match status" value="1"/>
</dbReference>
<dbReference type="InterPro" id="IPR032675">
    <property type="entry name" value="LRR_dom_sf"/>
</dbReference>
<dbReference type="OrthoDB" id="2269401at2759"/>
<protein>
    <recommendedName>
        <fullName evidence="1">F-box domain-containing protein</fullName>
    </recommendedName>
</protein>
<name>S2JM51_MUCC1</name>
<dbReference type="eggNOG" id="ENOG502TA0Q">
    <property type="taxonomic scope" value="Eukaryota"/>
</dbReference>
<evidence type="ECO:0000313" key="3">
    <source>
        <dbReference type="Proteomes" id="UP000014254"/>
    </source>
</evidence>
<dbReference type="InterPro" id="IPR036047">
    <property type="entry name" value="F-box-like_dom_sf"/>
</dbReference>
<dbReference type="Pfam" id="PF12937">
    <property type="entry name" value="F-box-like"/>
    <property type="match status" value="1"/>
</dbReference>
<keyword evidence="3" id="KW-1185">Reference proteome</keyword>
<proteinExistence type="predicted"/>
<sequence length="628" mass="72494">MDQLPVEILHLIFSYLHKNDLFQCQIACRSWYRPAQRYAYKNICLKYQSQADKYIDTIATFQGLGSFAESIDLNHVFLPQFYAASPDRFKVLTHLAELCPNVRYLSTIDTNNGFFKSLLPLYRQGHFQYLESIPVPNGWAVFRDYVQCVMAMRENLTRLTIGDATNRQCYFDDIFQDDFMDEMISRLNEFTHLKSLSFIKHTDKYMFEFDDIVQRCPLLDSFSFTAYSLKRIAGIGMFNHLGDDVYTRVDLQQIQPRPSISSFTGNFLLMSDESLKYIMLKFPRLHYLDINTNHQDHQLVADLKTRGFGFSSNVMMQFVAYVFQINTAKFHNVCLPDAVGFLSIFLDTMSFNGTMEVKYTQENHSYISADNPVLQFDVDSSHPSCRETNRITAIFETAKQHDKALIREQEANNPAYLTLLRSCGKHLQHLMLTHINQHVLQDYNFTTSSLFDYTLLCCCSLKSLVMVDCLFAGYYHTASATKTTNTSIEKLSLERCQLDQQVLTKVSHHVPLLKHLDLVNCEFINNVSRTVEINMPSTSFENLLYVDSLVSKAYIQLTMVSAGTMYASAQNDALSLMTFDEYQRSLDTRSTHNTLRLNICCKRIKTLSIGMVDNHISHCQIDKLLQCF</sequence>
<dbReference type="Gene3D" id="1.20.1280.50">
    <property type="match status" value="1"/>
</dbReference>
<dbReference type="InParanoid" id="S2JM51"/>
<feature type="domain" description="F-box" evidence="1">
    <location>
        <begin position="1"/>
        <end position="43"/>
    </location>
</feature>
<dbReference type="VEuPathDB" id="FungiDB:HMPREF1544_01707"/>
<dbReference type="InterPro" id="IPR001810">
    <property type="entry name" value="F-box_dom"/>
</dbReference>
<reference evidence="3" key="1">
    <citation type="submission" date="2013-05" db="EMBL/GenBank/DDBJ databases">
        <title>The Genome sequence of Mucor circinelloides f. circinelloides 1006PhL.</title>
        <authorList>
            <consortium name="The Broad Institute Genomics Platform"/>
            <person name="Cuomo C."/>
            <person name="Earl A."/>
            <person name="Findley K."/>
            <person name="Lee S.C."/>
            <person name="Walker B."/>
            <person name="Young S."/>
            <person name="Zeng Q."/>
            <person name="Gargeya S."/>
            <person name="Fitzgerald M."/>
            <person name="Haas B."/>
            <person name="Abouelleil A."/>
            <person name="Allen A.W."/>
            <person name="Alvarado L."/>
            <person name="Arachchi H.M."/>
            <person name="Berlin A.M."/>
            <person name="Chapman S.B."/>
            <person name="Gainer-Dewar J."/>
            <person name="Goldberg J."/>
            <person name="Griggs A."/>
            <person name="Gujja S."/>
            <person name="Hansen M."/>
            <person name="Howarth C."/>
            <person name="Imamovic A."/>
            <person name="Ireland A."/>
            <person name="Larimer J."/>
            <person name="McCowan C."/>
            <person name="Murphy C."/>
            <person name="Pearson M."/>
            <person name="Poon T.W."/>
            <person name="Priest M."/>
            <person name="Roberts A."/>
            <person name="Saif S."/>
            <person name="Shea T."/>
            <person name="Sisk P."/>
            <person name="Sykes S."/>
            <person name="Wortman J."/>
            <person name="Nusbaum C."/>
            <person name="Birren B."/>
        </authorList>
    </citation>
    <scope>NUCLEOTIDE SEQUENCE [LARGE SCALE GENOMIC DNA]</scope>
    <source>
        <strain evidence="3">1006PhL</strain>
    </source>
</reference>
<organism evidence="2 3">
    <name type="scientific">Mucor circinelloides f. circinelloides (strain 1006PhL)</name>
    <name type="common">Mucormycosis agent</name>
    <name type="synonym">Calyptromyces circinelloides</name>
    <dbReference type="NCBI Taxonomy" id="1220926"/>
    <lineage>
        <taxon>Eukaryota</taxon>
        <taxon>Fungi</taxon>
        <taxon>Fungi incertae sedis</taxon>
        <taxon>Mucoromycota</taxon>
        <taxon>Mucoromycotina</taxon>
        <taxon>Mucoromycetes</taxon>
        <taxon>Mucorales</taxon>
        <taxon>Mucorineae</taxon>
        <taxon>Mucoraceae</taxon>
        <taxon>Mucor</taxon>
    </lineage>
</organism>
<dbReference type="Proteomes" id="UP000014254">
    <property type="component" value="Unassembled WGS sequence"/>
</dbReference>
<dbReference type="EMBL" id="KE123909">
    <property type="protein sequence ID" value="EPB91386.1"/>
    <property type="molecule type" value="Genomic_DNA"/>
</dbReference>
<accession>S2JM51</accession>
<dbReference type="AlphaFoldDB" id="S2JM51"/>
<dbReference type="SUPFAM" id="SSF52047">
    <property type="entry name" value="RNI-like"/>
    <property type="match status" value="1"/>
</dbReference>
<evidence type="ECO:0000313" key="2">
    <source>
        <dbReference type="EMBL" id="EPB91386.1"/>
    </source>
</evidence>
<dbReference type="PROSITE" id="PS50181">
    <property type="entry name" value="FBOX"/>
    <property type="match status" value="1"/>
</dbReference>